<accession>A0A5B8YC52</accession>
<comment type="function">
    <text evidence="7 8">Required for the first step of histidine biosynthesis. May allow the feedback regulation of ATP phosphoribosyltransferase activity by histidine.</text>
</comment>
<evidence type="ECO:0000256" key="7">
    <source>
        <dbReference type="ARBA" id="ARBA00025246"/>
    </source>
</evidence>
<dbReference type="OrthoDB" id="9800814at2"/>
<dbReference type="SUPFAM" id="SSF55681">
    <property type="entry name" value="Class II aaRS and biotin synthetases"/>
    <property type="match status" value="1"/>
</dbReference>
<evidence type="ECO:0000256" key="1">
    <source>
        <dbReference type="ARBA" id="ARBA00004496"/>
    </source>
</evidence>
<proteinExistence type="inferred from homology"/>
<comment type="subunit">
    <text evidence="4 8">Heteromultimer composed of HisG and HisZ subunits.</text>
</comment>
<dbReference type="InterPro" id="IPR004517">
    <property type="entry name" value="HisZ"/>
</dbReference>
<organism evidence="11 12">
    <name type="scientific">Persicimonas caeni</name>
    <dbReference type="NCBI Taxonomy" id="2292766"/>
    <lineage>
        <taxon>Bacteria</taxon>
        <taxon>Deltaproteobacteria</taxon>
        <taxon>Bradymonadales</taxon>
        <taxon>Bradymonadaceae</taxon>
        <taxon>Persicimonas</taxon>
    </lineage>
</organism>
<dbReference type="EMBL" id="CP041186">
    <property type="protein sequence ID" value="QDG54113.1"/>
    <property type="molecule type" value="Genomic_DNA"/>
</dbReference>
<keyword evidence="6 8" id="KW-0963">Cytoplasm</keyword>
<dbReference type="InterPro" id="IPR004516">
    <property type="entry name" value="HisRS/HisZ"/>
</dbReference>
<dbReference type="GO" id="GO:0000105">
    <property type="term" value="P:L-histidine biosynthetic process"/>
    <property type="evidence" value="ECO:0007669"/>
    <property type="project" value="UniProtKB-UniRule"/>
</dbReference>
<dbReference type="PANTHER" id="PTHR43707:SF1">
    <property type="entry name" value="HISTIDINE--TRNA LIGASE, MITOCHONDRIAL-RELATED"/>
    <property type="match status" value="1"/>
</dbReference>
<dbReference type="HAMAP" id="MF_00125">
    <property type="entry name" value="HisZ"/>
    <property type="match status" value="1"/>
</dbReference>
<evidence type="ECO:0000256" key="4">
    <source>
        <dbReference type="ARBA" id="ARBA00011496"/>
    </source>
</evidence>
<feature type="domain" description="Aminoacyl-transfer RNA synthetases class-II family profile" evidence="10">
    <location>
        <begin position="1"/>
        <end position="325"/>
    </location>
</feature>
<dbReference type="GO" id="GO:0006427">
    <property type="term" value="P:histidyl-tRNA aminoacylation"/>
    <property type="evidence" value="ECO:0007669"/>
    <property type="project" value="TreeGrafter"/>
</dbReference>
<dbReference type="GO" id="GO:0005737">
    <property type="term" value="C:cytoplasm"/>
    <property type="evidence" value="ECO:0007669"/>
    <property type="project" value="UniProtKB-SubCell"/>
</dbReference>
<accession>A0A4Y6Q0R4</accession>
<dbReference type="Proteomes" id="UP000315995">
    <property type="component" value="Chromosome"/>
</dbReference>
<dbReference type="InterPro" id="IPR041715">
    <property type="entry name" value="HisRS-like_core"/>
</dbReference>
<feature type="binding site" evidence="9">
    <location>
        <position position="104"/>
    </location>
    <ligand>
        <name>L-histidine</name>
        <dbReference type="ChEBI" id="CHEBI:57595"/>
    </ligand>
</feature>
<evidence type="ECO:0000256" key="8">
    <source>
        <dbReference type="HAMAP-Rule" id="MF_00125"/>
    </source>
</evidence>
<evidence type="ECO:0000259" key="10">
    <source>
        <dbReference type="PROSITE" id="PS50862"/>
    </source>
</evidence>
<dbReference type="PIRSF" id="PIRSF001549">
    <property type="entry name" value="His-tRNA_synth"/>
    <property type="match status" value="1"/>
</dbReference>
<dbReference type="Pfam" id="PF13393">
    <property type="entry name" value="tRNA-synt_His"/>
    <property type="match status" value="1"/>
</dbReference>
<reference evidence="11 12" key="1">
    <citation type="submission" date="2019-06" db="EMBL/GenBank/DDBJ databases">
        <title>Persicimonas caeni gen. nov., sp. nov., a predatory bacterium isolated from solar saltern.</title>
        <authorList>
            <person name="Wang S."/>
        </authorList>
    </citation>
    <scope>NUCLEOTIDE SEQUENCE [LARGE SCALE GENOMIC DNA]</scope>
    <source>
        <strain evidence="11 12">YN101</strain>
    </source>
</reference>
<keyword evidence="8" id="KW-0028">Amino-acid biosynthesis</keyword>
<comment type="pathway">
    <text evidence="2 8">Amino-acid biosynthesis; L-histidine biosynthesis; L-histidine from 5-phospho-alpha-D-ribose 1-diphosphate: step 1/9.</text>
</comment>
<gene>
    <name evidence="8" type="primary">hisZ</name>
    <name evidence="11" type="ORF">FIV42_26235</name>
</gene>
<feature type="binding site" evidence="9">
    <location>
        <position position="108"/>
    </location>
    <ligand>
        <name>L-histidine</name>
        <dbReference type="ChEBI" id="CHEBI:57595"/>
    </ligand>
</feature>
<dbReference type="Gene3D" id="3.30.930.10">
    <property type="entry name" value="Bira Bifunctional Protein, Domain 2"/>
    <property type="match status" value="1"/>
</dbReference>
<evidence type="ECO:0000256" key="6">
    <source>
        <dbReference type="ARBA" id="ARBA00022490"/>
    </source>
</evidence>
<evidence type="ECO:0000256" key="5">
    <source>
        <dbReference type="ARBA" id="ARBA00020397"/>
    </source>
</evidence>
<dbReference type="PANTHER" id="PTHR43707">
    <property type="entry name" value="HISTIDYL-TRNA SYNTHETASE"/>
    <property type="match status" value="1"/>
</dbReference>
<evidence type="ECO:0000256" key="2">
    <source>
        <dbReference type="ARBA" id="ARBA00004667"/>
    </source>
</evidence>
<evidence type="ECO:0000313" key="11">
    <source>
        <dbReference type="EMBL" id="QDG54113.1"/>
    </source>
</evidence>
<feature type="binding site" evidence="9">
    <location>
        <begin position="254"/>
        <end position="255"/>
    </location>
    <ligand>
        <name>L-histidine</name>
        <dbReference type="ChEBI" id="CHEBI:57595"/>
    </ligand>
</feature>
<comment type="subcellular location">
    <subcellularLocation>
        <location evidence="1 8">Cytoplasm</location>
    </subcellularLocation>
</comment>
<dbReference type="InterPro" id="IPR045864">
    <property type="entry name" value="aa-tRNA-synth_II/BPL/LPL"/>
</dbReference>
<sequence length="355" mass="39370">MRRQVTSQAMHVFAGWGYREIQVPILDYFDSLKEGLDERQIARSFRFVDRTGNLMVLQPDITPAVAKVYAYQLQGTPLPLRLSYANNVVRIERSLTGEQLESNQLGIELIGARGLVADVEVLLIALEVLEELGLEHYQINVADHRTAKLLLNATGAPGRIREEVRRAIIARDPDAVREILTGLGAREMYVEAVAVLAELVDGTEQLEAIRSLMSTHVKVLERLDYLKALERSIEDLGYGEHVRLDLGELGGASYYTGLGFNVVAEGVGRELGRGGRYDDLVGRFGADTPAVGFSFSLETIVEFLHSSSPSSGRRFDGGDAIYVDPSDPIKGLHVALERRRRDKPTRIVSRPESSR</sequence>
<dbReference type="GO" id="GO:0004821">
    <property type="term" value="F:histidine-tRNA ligase activity"/>
    <property type="evidence" value="ECO:0007669"/>
    <property type="project" value="TreeGrafter"/>
</dbReference>
<comment type="similarity">
    <text evidence="3 8">Belongs to the class-II aminoacyl-tRNA synthetase family. HisZ subfamily.</text>
</comment>
<dbReference type="InterPro" id="IPR006195">
    <property type="entry name" value="aa-tRNA-synth_II"/>
</dbReference>
<keyword evidence="12" id="KW-1185">Reference proteome</keyword>
<evidence type="ECO:0000256" key="9">
    <source>
        <dbReference type="PIRSR" id="PIRSR001549-1"/>
    </source>
</evidence>
<evidence type="ECO:0000256" key="3">
    <source>
        <dbReference type="ARBA" id="ARBA00005539"/>
    </source>
</evidence>
<dbReference type="CDD" id="cd00773">
    <property type="entry name" value="HisRS-like_core"/>
    <property type="match status" value="1"/>
</dbReference>
<dbReference type="AlphaFoldDB" id="A0A4Y6Q0R4"/>
<name>A0A4Y6Q0R4_PERCE</name>
<evidence type="ECO:0000313" key="12">
    <source>
        <dbReference type="Proteomes" id="UP000315995"/>
    </source>
</evidence>
<feature type="binding site" evidence="9">
    <location>
        <position position="90"/>
    </location>
    <ligand>
        <name>L-histidine</name>
        <dbReference type="ChEBI" id="CHEBI:57595"/>
    </ligand>
</feature>
<feature type="binding site" evidence="9">
    <location>
        <begin position="60"/>
        <end position="62"/>
    </location>
    <ligand>
        <name>L-histidine</name>
        <dbReference type="ChEBI" id="CHEBI:57595"/>
    </ligand>
</feature>
<comment type="miscellaneous">
    <text evidence="8">This function is generally fulfilled by the C-terminal part of HisG, which is missing in some bacteria such as this one.</text>
</comment>
<dbReference type="PROSITE" id="PS50862">
    <property type="entry name" value="AA_TRNA_LIGASE_II"/>
    <property type="match status" value="1"/>
</dbReference>
<keyword evidence="8" id="KW-0368">Histidine biosynthesis</keyword>
<protein>
    <recommendedName>
        <fullName evidence="5 8">ATP phosphoribosyltransferase regulatory subunit</fullName>
    </recommendedName>
</protein>
<dbReference type="UniPathway" id="UPA00031">
    <property type="reaction ID" value="UER00006"/>
</dbReference>